<dbReference type="Pfam" id="PF04468">
    <property type="entry name" value="PSP1"/>
    <property type="match status" value="1"/>
</dbReference>
<evidence type="ECO:0000313" key="3">
    <source>
        <dbReference type="EMBL" id="KAF2247803.1"/>
    </source>
</evidence>
<dbReference type="GO" id="GO:0005737">
    <property type="term" value="C:cytoplasm"/>
    <property type="evidence" value="ECO:0007669"/>
    <property type="project" value="TreeGrafter"/>
</dbReference>
<evidence type="ECO:0000256" key="1">
    <source>
        <dbReference type="SAM" id="MobiDB-lite"/>
    </source>
</evidence>
<dbReference type="PANTHER" id="PTHR43830">
    <property type="entry name" value="PROTEIN PSP1"/>
    <property type="match status" value="1"/>
</dbReference>
<dbReference type="PANTHER" id="PTHR43830:SF3">
    <property type="entry name" value="PROTEIN PSP1"/>
    <property type="match status" value="1"/>
</dbReference>
<dbReference type="RefSeq" id="XP_033682807.1">
    <property type="nucleotide sequence ID" value="XM_033831021.1"/>
</dbReference>
<accession>A0A6A6IE76</accession>
<dbReference type="PROSITE" id="PS51411">
    <property type="entry name" value="PSP1_C"/>
    <property type="match status" value="1"/>
</dbReference>
<dbReference type="AlphaFoldDB" id="A0A6A6IE76"/>
<feature type="compositionally biased region" description="Polar residues" evidence="1">
    <location>
        <begin position="79"/>
        <end position="119"/>
    </location>
</feature>
<name>A0A6A6IE76_9PLEO</name>
<gene>
    <name evidence="3" type="ORF">BU26DRAFT_531350</name>
</gene>
<sequence>MSSNPYKSSLAVGGPAFDKNKMQMRRPTPDSDVLASSDDDRDHVPQPARPLPSNLYPGGRRPSSGWLQDIQPNRKFSLPSVSFAGSQPTTPSVEQPQQPRTSAASFPWNTSSFSANPTASRLKEIAPSPTSAHPPGDKALPSPTTVEGQDGISFLLDQNYPVRKSVRSQSYSVGQGDVENPAAQLASRLRTSLRHRPSKPSLLGEAAVALGQLREDDVDEVESSNGSEHGVRLPPGYWEREQKQALLKQAAMENARARNRAVSSSSPRPQSQRKTPQGVRTVSIGEFAIDELADDGERNLSSPKFALTRRFSEHVAGAGREAEVELMDPTKKQQWATTNIQPVGVDHLGRRHSFAHYGSHAQTFQLSTLGNTQEEDEEASPFEQSHSPAPLEPFDAAAYFTGYGPASRAINASAISAAHPDPVASHTASTCANPYAVPAVLGRPGRRLFVVAFKCSRAEVYYLYDNTGLEIRRGDLVIVEGDRGADLGQVTHADVSLEDAKKYKAEANEEHFRWLVMFSQYSLAGASNDGGMLGALARANGFPHNMNRAQLTGMGAQQDPDAKPKMIKRLAQQHEIMGLRDKEGQEAKAKRVGAQKAAEHNLPMEILDAEYQADYHKLTYFYYAEAYVNFNDLVTDLFKQYKVRIWMSAVNPASVVNPNGLMHIPPPSAIGPGAILPSGAQNASLSVGPGFGHNAYRPNEHYGRGRAHGGHAGYDDGYYPFAHQLPPFASQGGYQMPQWGHGQQVPADMMYGRYGYPNVTASGSPMNYGAYYPPATYAASPAFNTASSGPSFRGGYPATTAATSGYAPAYAGVSTAGPSYGQYLTSGVSAPMPYSTAPAYNPYATTGYGATINYSTAPSYGAPYTSGGGNFSAFSTAGGYGSGFTATSGAASSAPYDPAFLAAMQALSFGK</sequence>
<reference evidence="3" key="1">
    <citation type="journal article" date="2020" name="Stud. Mycol.">
        <title>101 Dothideomycetes genomes: a test case for predicting lifestyles and emergence of pathogens.</title>
        <authorList>
            <person name="Haridas S."/>
            <person name="Albert R."/>
            <person name="Binder M."/>
            <person name="Bloem J."/>
            <person name="Labutti K."/>
            <person name="Salamov A."/>
            <person name="Andreopoulos B."/>
            <person name="Baker S."/>
            <person name="Barry K."/>
            <person name="Bills G."/>
            <person name="Bluhm B."/>
            <person name="Cannon C."/>
            <person name="Castanera R."/>
            <person name="Culley D."/>
            <person name="Daum C."/>
            <person name="Ezra D."/>
            <person name="Gonzalez J."/>
            <person name="Henrissat B."/>
            <person name="Kuo A."/>
            <person name="Liang C."/>
            <person name="Lipzen A."/>
            <person name="Lutzoni F."/>
            <person name="Magnuson J."/>
            <person name="Mondo S."/>
            <person name="Nolan M."/>
            <person name="Ohm R."/>
            <person name="Pangilinan J."/>
            <person name="Park H.-J."/>
            <person name="Ramirez L."/>
            <person name="Alfaro M."/>
            <person name="Sun H."/>
            <person name="Tritt A."/>
            <person name="Yoshinaga Y."/>
            <person name="Zwiers L.-H."/>
            <person name="Turgeon B."/>
            <person name="Goodwin S."/>
            <person name="Spatafora J."/>
            <person name="Crous P."/>
            <person name="Grigoriev I."/>
        </authorList>
    </citation>
    <scope>NUCLEOTIDE SEQUENCE</scope>
    <source>
        <strain evidence="3">CBS 122368</strain>
    </source>
</reference>
<feature type="region of interest" description="Disordered" evidence="1">
    <location>
        <begin position="249"/>
        <end position="280"/>
    </location>
</feature>
<dbReference type="GeneID" id="54584351"/>
<feature type="region of interest" description="Disordered" evidence="1">
    <location>
        <begin position="1"/>
        <end position="149"/>
    </location>
</feature>
<evidence type="ECO:0000313" key="4">
    <source>
        <dbReference type="Proteomes" id="UP000800094"/>
    </source>
</evidence>
<protein>
    <recommendedName>
        <fullName evidence="2">PSP1 C-terminal domain-containing protein</fullName>
    </recommendedName>
</protein>
<dbReference type="InterPro" id="IPR007557">
    <property type="entry name" value="PSP1_C"/>
</dbReference>
<feature type="compositionally biased region" description="Low complexity" evidence="1">
    <location>
        <begin position="260"/>
        <end position="273"/>
    </location>
</feature>
<dbReference type="OrthoDB" id="243127at2759"/>
<organism evidence="3 4">
    <name type="scientific">Trematosphaeria pertusa</name>
    <dbReference type="NCBI Taxonomy" id="390896"/>
    <lineage>
        <taxon>Eukaryota</taxon>
        <taxon>Fungi</taxon>
        <taxon>Dikarya</taxon>
        <taxon>Ascomycota</taxon>
        <taxon>Pezizomycotina</taxon>
        <taxon>Dothideomycetes</taxon>
        <taxon>Pleosporomycetidae</taxon>
        <taxon>Pleosporales</taxon>
        <taxon>Massarineae</taxon>
        <taxon>Trematosphaeriaceae</taxon>
        <taxon>Trematosphaeria</taxon>
    </lineage>
</organism>
<keyword evidence="4" id="KW-1185">Reference proteome</keyword>
<dbReference type="EMBL" id="ML987196">
    <property type="protein sequence ID" value="KAF2247803.1"/>
    <property type="molecule type" value="Genomic_DNA"/>
</dbReference>
<evidence type="ECO:0000259" key="2">
    <source>
        <dbReference type="PROSITE" id="PS51411"/>
    </source>
</evidence>
<feature type="domain" description="PSP1 C-terminal" evidence="2">
    <location>
        <begin position="565"/>
        <end position="650"/>
    </location>
</feature>
<dbReference type="InterPro" id="IPR047767">
    <property type="entry name" value="PSP1-like"/>
</dbReference>
<proteinExistence type="predicted"/>
<dbReference type="Proteomes" id="UP000800094">
    <property type="component" value="Unassembled WGS sequence"/>
</dbReference>